<evidence type="ECO:0000259" key="7">
    <source>
        <dbReference type="Pfam" id="PF23231"/>
    </source>
</evidence>
<keyword evidence="6" id="KW-0539">Nucleus</keyword>
<comment type="subcellular location">
    <subcellularLocation>
        <location evidence="1">Nucleus</location>
    </subcellularLocation>
</comment>
<dbReference type="GO" id="GO:0000245">
    <property type="term" value="P:spliceosomal complex assembly"/>
    <property type="evidence" value="ECO:0007669"/>
    <property type="project" value="TreeGrafter"/>
</dbReference>
<protein>
    <recommendedName>
        <fullName evidence="7">Pre-mRNA-splicing factor Syf1/CRNKL1-like C-terminal HAT-repeats domain-containing protein</fullName>
    </recommendedName>
</protein>
<keyword evidence="8" id="KW-1185">Reference proteome</keyword>
<dbReference type="Pfam" id="PF23231">
    <property type="entry name" value="HAT_Syf1_CNRKL1_C"/>
    <property type="match status" value="1"/>
</dbReference>
<dbReference type="InterPro" id="IPR045075">
    <property type="entry name" value="Syf1-like"/>
</dbReference>
<evidence type="ECO:0000256" key="1">
    <source>
        <dbReference type="ARBA" id="ARBA00004123"/>
    </source>
</evidence>
<dbReference type="PANTHER" id="PTHR11246">
    <property type="entry name" value="PRE-MRNA SPLICING FACTOR"/>
    <property type="match status" value="1"/>
</dbReference>
<evidence type="ECO:0000256" key="5">
    <source>
        <dbReference type="ARBA" id="ARBA00023187"/>
    </source>
</evidence>
<keyword evidence="4" id="KW-0677">Repeat</keyword>
<evidence type="ECO:0000256" key="2">
    <source>
        <dbReference type="ARBA" id="ARBA00008644"/>
    </source>
</evidence>
<keyword evidence="5" id="KW-0508">mRNA splicing</keyword>
<dbReference type="GO" id="GO:0071011">
    <property type="term" value="C:precatalytic spliceosome"/>
    <property type="evidence" value="ECO:0007669"/>
    <property type="project" value="TreeGrafter"/>
</dbReference>
<dbReference type="Proteomes" id="UP000887575">
    <property type="component" value="Unassembled WGS sequence"/>
</dbReference>
<organism evidence="8 9">
    <name type="scientific">Mesorhabditis belari</name>
    <dbReference type="NCBI Taxonomy" id="2138241"/>
    <lineage>
        <taxon>Eukaryota</taxon>
        <taxon>Metazoa</taxon>
        <taxon>Ecdysozoa</taxon>
        <taxon>Nematoda</taxon>
        <taxon>Chromadorea</taxon>
        <taxon>Rhabditida</taxon>
        <taxon>Rhabditina</taxon>
        <taxon>Rhabditomorpha</taxon>
        <taxon>Rhabditoidea</taxon>
        <taxon>Rhabditidae</taxon>
        <taxon>Mesorhabditinae</taxon>
        <taxon>Mesorhabditis</taxon>
    </lineage>
</organism>
<dbReference type="SUPFAM" id="SSF48452">
    <property type="entry name" value="TPR-like"/>
    <property type="match status" value="1"/>
</dbReference>
<proteinExistence type="inferred from homology"/>
<dbReference type="WBParaSite" id="MBELARI_LOCUS10499">
    <property type="protein sequence ID" value="MBELARI_LOCUS10499"/>
    <property type="gene ID" value="MBELARI_LOCUS10499"/>
</dbReference>
<dbReference type="InterPro" id="IPR055430">
    <property type="entry name" value="HAT_Syf1_CNRKL1_C"/>
</dbReference>
<keyword evidence="3" id="KW-0507">mRNA processing</keyword>
<dbReference type="SMART" id="SM00386">
    <property type="entry name" value="HAT"/>
    <property type="match status" value="6"/>
</dbReference>
<dbReference type="Gene3D" id="1.25.40.10">
    <property type="entry name" value="Tetratricopeptide repeat domain"/>
    <property type="match status" value="2"/>
</dbReference>
<sequence length="314" mass="38267">MREESQRFQLANWIKYGKWEESIGELQRARSVFERALDVDHRSITIWLQYAEMEMRTKQLNHARNIFDRCITILPRVMQFWLKYTYMEELVGNVPGARQVFERWMEWEPTEQAWNTYINFELRYKEIDRARSIYQRFLHVHGTDPKNWIKYARFEERHGFYGNSRAAYERAMEYFGEDNIDEHLLVSFALFEERQKEHERARIIYKHGLDRLPAEKQKEIYKYYTQHEKKFGERRGIEDVILSKRKAQYEEQVQENGYNYDAWFDYLRLLENEGADRETVEDAYEQAIANLPPRKRPLETIHTSLNQLCSVVFL</sequence>
<dbReference type="GO" id="GO:0071007">
    <property type="term" value="C:U2-type catalytic step 2 spliceosome"/>
    <property type="evidence" value="ECO:0007669"/>
    <property type="project" value="TreeGrafter"/>
</dbReference>
<reference evidence="9" key="1">
    <citation type="submission" date="2024-02" db="UniProtKB">
        <authorList>
            <consortium name="WormBaseParasite"/>
        </authorList>
    </citation>
    <scope>IDENTIFICATION</scope>
</reference>
<accession>A0AAF3E9A5</accession>
<dbReference type="InterPro" id="IPR011990">
    <property type="entry name" value="TPR-like_helical_dom_sf"/>
</dbReference>
<comment type="similarity">
    <text evidence="2">Belongs to the crooked-neck family.</text>
</comment>
<name>A0AAF3E9A5_9BILA</name>
<dbReference type="AlphaFoldDB" id="A0AAF3E9A5"/>
<evidence type="ECO:0000313" key="8">
    <source>
        <dbReference type="Proteomes" id="UP000887575"/>
    </source>
</evidence>
<dbReference type="InterPro" id="IPR003107">
    <property type="entry name" value="HAT"/>
</dbReference>
<dbReference type="FunFam" id="1.25.40.10:FF:000075">
    <property type="entry name" value="Crooked neck pre-mRNA-splicing factor 1"/>
    <property type="match status" value="1"/>
</dbReference>
<evidence type="ECO:0000256" key="3">
    <source>
        <dbReference type="ARBA" id="ARBA00022664"/>
    </source>
</evidence>
<dbReference type="PANTHER" id="PTHR11246:SF3">
    <property type="entry name" value="CROOKED NECK-LIKE PROTEIN 1"/>
    <property type="match status" value="1"/>
</dbReference>
<dbReference type="GO" id="GO:0071014">
    <property type="term" value="C:post-mRNA release spliceosomal complex"/>
    <property type="evidence" value="ECO:0007669"/>
    <property type="project" value="TreeGrafter"/>
</dbReference>
<feature type="domain" description="Pre-mRNA-splicing factor Syf1/CRNKL1-like C-terminal HAT-repeats" evidence="7">
    <location>
        <begin position="13"/>
        <end position="292"/>
    </location>
</feature>
<dbReference type="GO" id="GO:0000974">
    <property type="term" value="C:Prp19 complex"/>
    <property type="evidence" value="ECO:0007669"/>
    <property type="project" value="TreeGrafter"/>
</dbReference>
<evidence type="ECO:0000256" key="4">
    <source>
        <dbReference type="ARBA" id="ARBA00022737"/>
    </source>
</evidence>
<evidence type="ECO:0000313" key="9">
    <source>
        <dbReference type="WBParaSite" id="MBELARI_LOCUS10499"/>
    </source>
</evidence>
<evidence type="ECO:0000256" key="6">
    <source>
        <dbReference type="ARBA" id="ARBA00023242"/>
    </source>
</evidence>